<name>A0A9P9JFQ6_9HYPO</name>
<keyword evidence="3" id="KW-1185">Reference proteome</keyword>
<organism evidence="2 3">
    <name type="scientific">Dactylonectria macrodidyma</name>
    <dbReference type="NCBI Taxonomy" id="307937"/>
    <lineage>
        <taxon>Eukaryota</taxon>
        <taxon>Fungi</taxon>
        <taxon>Dikarya</taxon>
        <taxon>Ascomycota</taxon>
        <taxon>Pezizomycotina</taxon>
        <taxon>Sordariomycetes</taxon>
        <taxon>Hypocreomycetidae</taxon>
        <taxon>Hypocreales</taxon>
        <taxon>Nectriaceae</taxon>
        <taxon>Dactylonectria</taxon>
    </lineage>
</organism>
<comment type="caution">
    <text evidence="2">The sequence shown here is derived from an EMBL/GenBank/DDBJ whole genome shotgun (WGS) entry which is preliminary data.</text>
</comment>
<protein>
    <submittedName>
        <fullName evidence="2">Uncharacterized protein</fullName>
    </submittedName>
</protein>
<reference evidence="2" key="1">
    <citation type="journal article" date="2021" name="Nat. Commun.">
        <title>Genetic determinants of endophytism in the Arabidopsis root mycobiome.</title>
        <authorList>
            <person name="Mesny F."/>
            <person name="Miyauchi S."/>
            <person name="Thiergart T."/>
            <person name="Pickel B."/>
            <person name="Atanasova L."/>
            <person name="Karlsson M."/>
            <person name="Huettel B."/>
            <person name="Barry K.W."/>
            <person name="Haridas S."/>
            <person name="Chen C."/>
            <person name="Bauer D."/>
            <person name="Andreopoulos W."/>
            <person name="Pangilinan J."/>
            <person name="LaButti K."/>
            <person name="Riley R."/>
            <person name="Lipzen A."/>
            <person name="Clum A."/>
            <person name="Drula E."/>
            <person name="Henrissat B."/>
            <person name="Kohler A."/>
            <person name="Grigoriev I.V."/>
            <person name="Martin F.M."/>
            <person name="Hacquard S."/>
        </authorList>
    </citation>
    <scope>NUCLEOTIDE SEQUENCE</scope>
    <source>
        <strain evidence="2">MPI-CAGE-AT-0147</strain>
    </source>
</reference>
<accession>A0A9P9JFQ6</accession>
<feature type="compositionally biased region" description="Basic and acidic residues" evidence="1">
    <location>
        <begin position="63"/>
        <end position="94"/>
    </location>
</feature>
<dbReference type="EMBL" id="JAGMUV010000003">
    <property type="protein sequence ID" value="KAH7165501.1"/>
    <property type="molecule type" value="Genomic_DNA"/>
</dbReference>
<proteinExistence type="predicted"/>
<evidence type="ECO:0000313" key="2">
    <source>
        <dbReference type="EMBL" id="KAH7165501.1"/>
    </source>
</evidence>
<dbReference type="Proteomes" id="UP000738349">
    <property type="component" value="Unassembled WGS sequence"/>
</dbReference>
<dbReference type="AlphaFoldDB" id="A0A9P9JFQ6"/>
<feature type="region of interest" description="Disordered" evidence="1">
    <location>
        <begin position="63"/>
        <end position="100"/>
    </location>
</feature>
<sequence length="199" mass="22377">MYGKENNLDLLGEEKTGMATKIHFEPRDEPRMMGAEKVRGSGVACGRLVMLEFWAVEAVRAPKDKTAAGQSEKEKEEKENRENSTMHSDVERSSIPRGNNGKALSQHAIYAMMSTNYQVQHRPLCPSRPEEGRLAGSIQSRRRQVPCQQVFPCCDVVSLTQQISCVLSPCCARNGFCWMCKVMIWRMQQLDASCGCSNR</sequence>
<evidence type="ECO:0000256" key="1">
    <source>
        <dbReference type="SAM" id="MobiDB-lite"/>
    </source>
</evidence>
<evidence type="ECO:0000313" key="3">
    <source>
        <dbReference type="Proteomes" id="UP000738349"/>
    </source>
</evidence>
<gene>
    <name evidence="2" type="ORF">EDB81DRAFT_779495</name>
</gene>